<evidence type="ECO:0000256" key="3">
    <source>
        <dbReference type="ARBA" id="ARBA00022670"/>
    </source>
</evidence>
<dbReference type="OrthoDB" id="6429228at2759"/>
<accession>A0A8X6NNI8</accession>
<evidence type="ECO:0000259" key="5">
    <source>
        <dbReference type="PROSITE" id="PS00631"/>
    </source>
</evidence>
<dbReference type="InterPro" id="IPR041417">
    <property type="entry name" value="NPEPL1_N"/>
</dbReference>
<dbReference type="Proteomes" id="UP000887013">
    <property type="component" value="Unassembled WGS sequence"/>
</dbReference>
<keyword evidence="7" id="KW-1185">Reference proteome</keyword>
<reference evidence="6" key="1">
    <citation type="submission" date="2020-08" db="EMBL/GenBank/DDBJ databases">
        <title>Multicomponent nature underlies the extraordinary mechanical properties of spider dragline silk.</title>
        <authorList>
            <person name="Kono N."/>
            <person name="Nakamura H."/>
            <person name="Mori M."/>
            <person name="Yoshida Y."/>
            <person name="Ohtoshi R."/>
            <person name="Malay A.D."/>
            <person name="Moran D.A.P."/>
            <person name="Tomita M."/>
            <person name="Numata K."/>
            <person name="Arakawa K."/>
        </authorList>
    </citation>
    <scope>NUCLEOTIDE SEQUENCE</scope>
</reference>
<dbReference type="PANTHER" id="PTHR11963">
    <property type="entry name" value="LEUCINE AMINOPEPTIDASE-RELATED"/>
    <property type="match status" value="1"/>
</dbReference>
<evidence type="ECO:0000313" key="7">
    <source>
        <dbReference type="Proteomes" id="UP000887013"/>
    </source>
</evidence>
<dbReference type="GO" id="GO:0070006">
    <property type="term" value="F:metalloaminopeptidase activity"/>
    <property type="evidence" value="ECO:0007669"/>
    <property type="project" value="InterPro"/>
</dbReference>
<dbReference type="InterPro" id="IPR011356">
    <property type="entry name" value="Leucine_aapep/pepB"/>
</dbReference>
<comment type="caution">
    <text evidence="6">The sequence shown here is derived from an EMBL/GenBank/DDBJ whole genome shotgun (WGS) entry which is preliminary data.</text>
</comment>
<dbReference type="SUPFAM" id="SSF53187">
    <property type="entry name" value="Zn-dependent exopeptidases"/>
    <property type="match status" value="1"/>
</dbReference>
<dbReference type="PANTHER" id="PTHR11963:SF4">
    <property type="entry name" value="AMINOPEPTIDASE NPEPL1-RELATED"/>
    <property type="match status" value="1"/>
</dbReference>
<keyword evidence="4" id="KW-0378">Hydrolase</keyword>
<evidence type="ECO:0000256" key="2">
    <source>
        <dbReference type="ARBA" id="ARBA00022438"/>
    </source>
</evidence>
<dbReference type="InterPro" id="IPR000819">
    <property type="entry name" value="Peptidase_M17_C"/>
</dbReference>
<organism evidence="6 7">
    <name type="scientific">Nephila pilipes</name>
    <name type="common">Giant wood spider</name>
    <name type="synonym">Nephila maculata</name>
    <dbReference type="NCBI Taxonomy" id="299642"/>
    <lineage>
        <taxon>Eukaryota</taxon>
        <taxon>Metazoa</taxon>
        <taxon>Ecdysozoa</taxon>
        <taxon>Arthropoda</taxon>
        <taxon>Chelicerata</taxon>
        <taxon>Arachnida</taxon>
        <taxon>Araneae</taxon>
        <taxon>Araneomorphae</taxon>
        <taxon>Entelegynae</taxon>
        <taxon>Araneoidea</taxon>
        <taxon>Nephilidae</taxon>
        <taxon>Nephila</taxon>
    </lineage>
</organism>
<dbReference type="GO" id="GO:0030145">
    <property type="term" value="F:manganese ion binding"/>
    <property type="evidence" value="ECO:0007669"/>
    <property type="project" value="InterPro"/>
</dbReference>
<evidence type="ECO:0000256" key="1">
    <source>
        <dbReference type="ARBA" id="ARBA00009528"/>
    </source>
</evidence>
<sequence length="508" mass="54940">MKCSNVLTPSDPQKQSVIIIGQKHHLATLQYNEICMKFDSRVSKEQYDCAIDHIKSSALDSVPLYMKYATVCKLNNKCSRYNAPSHCHNLAKIIKNYGTGRDEYIVIICEYRDVLASACAAARSYPLFCKKSYSASYTVTVEFIIVDPDNNNKHSFLSDADISCVTTACEGVRTAARLIDTPCNEMHTDAFLQEIINVGDSLGIKPVIIRGEELKKRGFGGLYAVGKAAEHPPALAILSHTVQGAKETIAWVGKGIVFDTGGLFIKSRSSMPGMKRDCGGAAGILGAFYFTVKMGFKENLHAIFCLAENAVGPLATRPDDIITLYSGKTVEVNNTDAEGRLVLGDGVAYAKKDLEATTIVDMATLTGAQGIATGRYHAALVTNSEEWERKTTLAGKLSGDLIHPMPYTPELHFSEFNSSLADMKNSVSDSSCGAVSCAGLFIGAHIGFDYEGNWLHIDMAKTSFSGDKATGYGVALLSTLFGYASRNPMLLKLAANMEEKDGCLGKNS</sequence>
<dbReference type="EMBL" id="BMAW01106369">
    <property type="protein sequence ID" value="GFT23946.1"/>
    <property type="molecule type" value="Genomic_DNA"/>
</dbReference>
<protein>
    <submittedName>
        <fullName evidence="6">Probable aminopeptidase NPEPL1</fullName>
    </submittedName>
</protein>
<dbReference type="Gene3D" id="3.40.630.10">
    <property type="entry name" value="Zn peptidases"/>
    <property type="match status" value="1"/>
</dbReference>
<dbReference type="Gene3D" id="3.40.50.10590">
    <property type="entry name" value="Zn-dependent exopeptidases"/>
    <property type="match status" value="1"/>
</dbReference>
<dbReference type="PRINTS" id="PR00481">
    <property type="entry name" value="LAMNOPPTDASE"/>
</dbReference>
<dbReference type="Pfam" id="PF18295">
    <property type="entry name" value="Pdase_M17_N2"/>
    <property type="match status" value="1"/>
</dbReference>
<keyword evidence="3" id="KW-0645">Protease</keyword>
<proteinExistence type="inferred from homology"/>
<comment type="similarity">
    <text evidence="1">Belongs to the peptidase M17 family.</text>
</comment>
<dbReference type="Pfam" id="PF00883">
    <property type="entry name" value="Peptidase_M17"/>
    <property type="match status" value="1"/>
</dbReference>
<gene>
    <name evidence="6" type="primary">NPEPL1</name>
    <name evidence="6" type="ORF">NPIL_432951</name>
</gene>
<dbReference type="GO" id="GO:0006508">
    <property type="term" value="P:proteolysis"/>
    <property type="evidence" value="ECO:0007669"/>
    <property type="project" value="UniProtKB-KW"/>
</dbReference>
<dbReference type="CDD" id="cd00433">
    <property type="entry name" value="Peptidase_M17"/>
    <property type="match status" value="1"/>
</dbReference>
<dbReference type="GO" id="GO:0005737">
    <property type="term" value="C:cytoplasm"/>
    <property type="evidence" value="ECO:0007669"/>
    <property type="project" value="InterPro"/>
</dbReference>
<name>A0A8X6NNI8_NEPPI</name>
<feature type="domain" description="Cytosol aminopeptidase" evidence="5">
    <location>
        <begin position="334"/>
        <end position="341"/>
    </location>
</feature>
<dbReference type="AlphaFoldDB" id="A0A8X6NNI8"/>
<evidence type="ECO:0000313" key="6">
    <source>
        <dbReference type="EMBL" id="GFT23946.1"/>
    </source>
</evidence>
<evidence type="ECO:0000256" key="4">
    <source>
        <dbReference type="ARBA" id="ARBA00022801"/>
    </source>
</evidence>
<keyword evidence="2 6" id="KW-0031">Aminopeptidase</keyword>
<dbReference type="PROSITE" id="PS00631">
    <property type="entry name" value="CYTOSOL_AP"/>
    <property type="match status" value="1"/>
</dbReference>